<dbReference type="EMBL" id="CP016379">
    <property type="protein sequence ID" value="AZR74480.1"/>
    <property type="molecule type" value="Genomic_DNA"/>
</dbReference>
<accession>A0A3S9T1T2</accession>
<dbReference type="OrthoDB" id="9767746at2"/>
<proteinExistence type="predicted"/>
<protein>
    <recommendedName>
        <fullName evidence="3">Transposase IS4-like domain-containing protein</fullName>
    </recommendedName>
</protein>
<dbReference type="RefSeq" id="WP_127017841.1">
    <property type="nucleotide sequence ID" value="NZ_CP016379.1"/>
</dbReference>
<dbReference type="AlphaFoldDB" id="A0A3S9T1T2"/>
<dbReference type="Proteomes" id="UP000267250">
    <property type="component" value="Chromosome"/>
</dbReference>
<dbReference type="KEGG" id="aft:BBF96_14465"/>
<keyword evidence="2" id="KW-1185">Reference proteome</keyword>
<name>A0A3S9T1T2_9FIRM</name>
<gene>
    <name evidence="1" type="ORF">BBF96_14465</name>
</gene>
<sequence length="226" mass="25870">MVIGLAVTRDGTPIKSWVWPGNTSDISVIQEVKDDLVGWKLGRVISVFASNENKRYLQRAGGHYIMGKKLRSCKKEVKEALARSGRYQKIKDNLEIKEIIVGDGEAKKRYVLAYNPLEAKRQKEQREQIIKEIESQLKFLRQLSGKTHTKAMCNLGSHPTYGKYIRQLKDGRLKLNRMKVREEEKFDGKYLITTSDNTLSDENVALGYKQLIDPHDAFASPTENEN</sequence>
<organism evidence="1 2">
    <name type="scientific">Anoxybacter fermentans</name>
    <dbReference type="NCBI Taxonomy" id="1323375"/>
    <lineage>
        <taxon>Bacteria</taxon>
        <taxon>Bacillati</taxon>
        <taxon>Bacillota</taxon>
        <taxon>Clostridia</taxon>
        <taxon>Halanaerobiales</taxon>
        <taxon>Anoxybacter</taxon>
    </lineage>
</organism>
<evidence type="ECO:0008006" key="3">
    <source>
        <dbReference type="Google" id="ProtNLM"/>
    </source>
</evidence>
<evidence type="ECO:0000313" key="1">
    <source>
        <dbReference type="EMBL" id="AZR74480.1"/>
    </source>
</evidence>
<reference evidence="1 2" key="1">
    <citation type="submission" date="2016-07" db="EMBL/GenBank/DDBJ databases">
        <title>Genome and transcriptome analysis of iron-reducing fermentative bacteria Anoxybacter fermentans.</title>
        <authorList>
            <person name="Zeng X."/>
            <person name="Shao Z."/>
        </authorList>
    </citation>
    <scope>NUCLEOTIDE SEQUENCE [LARGE SCALE GENOMIC DNA]</scope>
    <source>
        <strain evidence="1 2">DY22613</strain>
    </source>
</reference>
<evidence type="ECO:0000313" key="2">
    <source>
        <dbReference type="Proteomes" id="UP000267250"/>
    </source>
</evidence>